<dbReference type="Gene3D" id="3.40.50.300">
    <property type="entry name" value="P-loop containing nucleotide triphosphate hydrolases"/>
    <property type="match status" value="2"/>
</dbReference>
<keyword evidence="1" id="KW-0175">Coiled coil</keyword>
<dbReference type="AlphaFoldDB" id="F8L020"/>
<protein>
    <recommendedName>
        <fullName evidence="2">YhaN AAA domain-containing protein</fullName>
    </recommendedName>
</protein>
<dbReference type="STRING" id="765952.PUV_15850"/>
<dbReference type="SUPFAM" id="SSF52540">
    <property type="entry name" value="P-loop containing nucleoside triphosphate hydrolases"/>
    <property type="match status" value="2"/>
</dbReference>
<keyword evidence="4" id="KW-1185">Reference proteome</keyword>
<reference key="1">
    <citation type="journal article" date="2011" name="Mol. Biol. Evol.">
        <title>Unity in variety -- the pan-genome of the Chlamydiae.</title>
        <authorList>
            <person name="Collingro A."/>
            <person name="Tischler P."/>
            <person name="Weinmaier T."/>
            <person name="Penz T."/>
            <person name="Heinz E."/>
            <person name="Brunham R.C."/>
            <person name="Read T.D."/>
            <person name="Bavoil P.M."/>
            <person name="Sachse K."/>
            <person name="Kahane S."/>
            <person name="Friedman M.G."/>
            <person name="Rattei T."/>
            <person name="Myers G.S.A."/>
            <person name="Horn M."/>
        </authorList>
    </citation>
    <scope>NUCLEOTIDE SEQUENCE</scope>
    <source>
        <strain>UV7</strain>
    </source>
</reference>
<dbReference type="PANTHER" id="PTHR41259">
    <property type="entry name" value="DOUBLE-STRAND BREAK REPAIR RAD50 ATPASE, PUTATIVE-RELATED"/>
    <property type="match status" value="1"/>
</dbReference>
<evidence type="ECO:0000259" key="2">
    <source>
        <dbReference type="Pfam" id="PF13514"/>
    </source>
</evidence>
<evidence type="ECO:0000313" key="3">
    <source>
        <dbReference type="EMBL" id="CCB86535.1"/>
    </source>
</evidence>
<feature type="domain" description="YhaN AAA" evidence="2">
    <location>
        <begin position="1"/>
        <end position="54"/>
    </location>
</feature>
<feature type="coiled-coil region" evidence="1">
    <location>
        <begin position="289"/>
        <end position="316"/>
    </location>
</feature>
<dbReference type="EMBL" id="FR872580">
    <property type="protein sequence ID" value="CCB86535.1"/>
    <property type="molecule type" value="Genomic_DNA"/>
</dbReference>
<gene>
    <name evidence="3" type="ordered locus">PUV_15850</name>
</gene>
<dbReference type="Pfam" id="PF13514">
    <property type="entry name" value="AAA_27"/>
    <property type="match status" value="1"/>
</dbReference>
<name>F8L020_PARAV</name>
<accession>F8L020</accession>
<sequence length="1147" mass="133157">MKLKYLDIRRMPGFLHQGLRYKQEDLAKSNLHVVIGANGVGKTTTCKAIRALLWPSLSHLEPTSLHSIWITEGEKIELSLEGKHWKCTPANPELQKQLPPPSYASCYTLTIEDLLSSASDQDFAAEIAKQARGGYDLSHVRNHPFFTIGRFKGKSDKQDLDLALKNLRLAKEQQRSLKQDEESLFTIEKEIEAASHSQSLLPLLEDALRWKELDEGMQALSMQIRGYPAQLEKFRENDQEIYQQLRMQKQEYGLRLNKIEKEMTKEQEVLKGLPFSHLSLPSPQTLENIQALLDQLKEVQDDKNHVKQALTQANQSLSKYRAFIHLSHTDTFTLEELSRAQQWTQDYEVLKQKREIIQTRIHILENSSTVIYPPETLREGTALLNLWKATRTYSPNQHWVACLFTLLLSLFFLIIPSLSNFPWEWALMGSSCGLMTLFLWLWNHPYDIVKQAKEKVQNQYKALQLPLPHAWSDEDVAHTLNAIESHWGQALRHQEDTGLRQELSFHAESLEKQWDHLCAALELYPMEQERISYPILYDSIKNVILLQTSIENHEQKLALHVDEEKTILKKLCAFFHVFTEQELTHHARAWQLFLDVCHQFEQIRTCQSHLSHLQEQFDHLKQDLNVLQENIDALYKRCECTSEEILLECLHLFSAYHQLRQTYQHKQIEAEVLKQRLAQHPNLLNLSHVELQNLKNTSLLMAKGIERWMEKKTAIKQALQFAENAYQLEDAHTQVLEKQAKFERVFEEFGLAIAGQTLLDKIEKDYQRESQPEVFSIANEWFSRFTKAHFSLIIPEQTTNGFEFLAYDTKSCEIKKLHELSRGTQSQLILAVRLAFNLFIEKEKKPLPFFLDETLSGSDTERFYEIARSLCEIAATGRQIFYFTCREADMHAWEQIVKDHKGLTFNRIDLSSMQPLEKIVPSMIPMQTRQPLPEETLVDYAAFFTIPQIIPHLGKGHVHVYHLLEEAEELYYLQHLHIQTYGQLKQQMELGKIQRSFGNEKTWKKIASKGLILEQFFACWNVGRGKAIDAEILTRCGVSDKYLEPILAIADQTHYNSSKLLEILAAKQDERLKGFRLQTLSRLKEVLIEEGYVDTREPLSLESFQIELLQIAGPSIQAGILTPQETIQFINQLGDRIKAYTNFLQSD</sequence>
<reference evidence="3 4" key="2">
    <citation type="journal article" date="2011" name="Mol. Biol. Evol.">
        <title>Unity in variety--the pan-genome of the Chlamydiae.</title>
        <authorList>
            <person name="Collingro A."/>
            <person name="Tischler P."/>
            <person name="Weinmaier T."/>
            <person name="Penz T."/>
            <person name="Heinz E."/>
            <person name="Brunham R.C."/>
            <person name="Read T.D."/>
            <person name="Bavoil P.M."/>
            <person name="Sachse K."/>
            <person name="Kahane S."/>
            <person name="Friedman M.G."/>
            <person name="Rattei T."/>
            <person name="Myers G.S."/>
            <person name="Horn M."/>
        </authorList>
    </citation>
    <scope>NUCLEOTIDE SEQUENCE [LARGE SCALE GENOMIC DNA]</scope>
    <source>
        <strain evidence="4">UV7</strain>
    </source>
</reference>
<feature type="coiled-coil region" evidence="1">
    <location>
        <begin position="610"/>
        <end position="676"/>
    </location>
</feature>
<dbReference type="KEGG" id="puv:PUV_15850"/>
<evidence type="ECO:0000313" key="4">
    <source>
        <dbReference type="Proteomes" id="UP000000495"/>
    </source>
</evidence>
<organism evidence="3 4">
    <name type="scientific">Parachlamydia acanthamoebae (strain UV7)</name>
    <dbReference type="NCBI Taxonomy" id="765952"/>
    <lineage>
        <taxon>Bacteria</taxon>
        <taxon>Pseudomonadati</taxon>
        <taxon>Chlamydiota</taxon>
        <taxon>Chlamydiia</taxon>
        <taxon>Parachlamydiales</taxon>
        <taxon>Parachlamydiaceae</taxon>
        <taxon>Parachlamydia</taxon>
    </lineage>
</organism>
<dbReference type="HOGENOM" id="CLU_008104_0_0_0"/>
<dbReference type="InterPro" id="IPR027417">
    <property type="entry name" value="P-loop_NTPase"/>
</dbReference>
<dbReference type="Proteomes" id="UP000000495">
    <property type="component" value="Chromosome"/>
</dbReference>
<dbReference type="RefSeq" id="WP_013925056.1">
    <property type="nucleotide sequence ID" value="NC_015702.1"/>
</dbReference>
<evidence type="ECO:0000256" key="1">
    <source>
        <dbReference type="SAM" id="Coils"/>
    </source>
</evidence>
<dbReference type="OrthoDB" id="9764467at2"/>
<dbReference type="eggNOG" id="COG0419">
    <property type="taxonomic scope" value="Bacteria"/>
</dbReference>
<dbReference type="InterPro" id="IPR038734">
    <property type="entry name" value="YhaN_AAA"/>
</dbReference>
<proteinExistence type="predicted"/>
<dbReference type="PANTHER" id="PTHR41259:SF1">
    <property type="entry name" value="DOUBLE-STRAND BREAK REPAIR RAD50 ATPASE, PUTATIVE-RELATED"/>
    <property type="match status" value="1"/>
</dbReference>